<dbReference type="Proteomes" id="UP000521872">
    <property type="component" value="Unassembled WGS sequence"/>
</dbReference>
<dbReference type="InterPro" id="IPR029058">
    <property type="entry name" value="AB_hydrolase_fold"/>
</dbReference>
<comment type="similarity">
    <text evidence="1 6">Belongs to the peptidase S10 family.</text>
</comment>
<evidence type="ECO:0000256" key="4">
    <source>
        <dbReference type="ARBA" id="ARBA00022801"/>
    </source>
</evidence>
<evidence type="ECO:0000256" key="3">
    <source>
        <dbReference type="ARBA" id="ARBA00022670"/>
    </source>
</evidence>
<dbReference type="InterPro" id="IPR001563">
    <property type="entry name" value="Peptidase_S10"/>
</dbReference>
<dbReference type="GO" id="GO:0000324">
    <property type="term" value="C:fungal-type vacuole"/>
    <property type="evidence" value="ECO:0007669"/>
    <property type="project" value="TreeGrafter"/>
</dbReference>
<dbReference type="PANTHER" id="PTHR11802">
    <property type="entry name" value="SERINE PROTEASE FAMILY S10 SERINE CARBOXYPEPTIDASE"/>
    <property type="match status" value="1"/>
</dbReference>
<dbReference type="EC" id="3.4.16.-" evidence="6"/>
<keyword evidence="6" id="KW-0732">Signal</keyword>
<dbReference type="GO" id="GO:0006508">
    <property type="term" value="P:proteolysis"/>
    <property type="evidence" value="ECO:0007669"/>
    <property type="project" value="UniProtKB-KW"/>
</dbReference>
<keyword evidence="3 6" id="KW-0645">Protease</keyword>
<dbReference type="GO" id="GO:0004185">
    <property type="term" value="F:serine-type carboxypeptidase activity"/>
    <property type="evidence" value="ECO:0007669"/>
    <property type="project" value="UniProtKB-UniRule"/>
</dbReference>
<dbReference type="EMBL" id="JAACJL010000044">
    <property type="protein sequence ID" value="KAF4614949.1"/>
    <property type="molecule type" value="Genomic_DNA"/>
</dbReference>
<feature type="signal peptide" evidence="6">
    <location>
        <begin position="1"/>
        <end position="21"/>
    </location>
</feature>
<dbReference type="InterPro" id="IPR018202">
    <property type="entry name" value="Ser_caboxypep_ser_AS"/>
</dbReference>
<sequence>MKATTSLLLASFLSFSYPVLGAPPALVINEPVNGFSNQRPFLGVTGDQFKDTAKEWLTDAKKAILSGKKNLEKWYHDGREYIKQDNLLYEFVTHPEFESYNLRVTEPKLCDPSVKQYSGYLDVADDKHLFFWFFESRTAPAEAPLILWLNGGPGCSSSTGLLFELGPCSIANEGHNTSHNPYSWNKNANIIFLDQPVNVGYSYADDGTTVSTSPVAGKDVYAFLELFLNRFPKYSKAPFHLAAESYGGHYAPNFASVIHKGNQALQLAPNPKLKHINLASVILANGLTDPYVQMASVPDYACEGPYAVYDDPEGPQCQALRSKVPTCQRLIKACYNFNSRFACAPAIMYCNTQLFGPLMQLGLNPYDVRRECDRSKDGSLCYKQMTWIDTWMNDPSNKAALGVNPERTFESCNMEVNQAFTLNGDGARNSAGLLPELVNSGIRLLVYAGNAERATVFCASSPFLHALFLPLTALAATARSSMSSVVPVGPGPSLYIMLPLHPFPSSTYWGGQELTDHIPSWQSNMMCNFMGNQRWVEQLDTKFSNEYSKAKAVPWITSESGRVAGEVRSAGGGGFGAGNVTFVTVHEAGHMVPFDQPEAAFDLITRWLLDIPLSLN</sequence>
<keyword evidence="4 6" id="KW-0378">Hydrolase</keyword>
<evidence type="ECO:0000256" key="2">
    <source>
        <dbReference type="ARBA" id="ARBA00022645"/>
    </source>
</evidence>
<dbReference type="Gene3D" id="1.10.287.410">
    <property type="match status" value="1"/>
</dbReference>
<proteinExistence type="inferred from homology"/>
<protein>
    <recommendedName>
        <fullName evidence="6">Carboxypeptidase</fullName>
        <ecNumber evidence="6">3.4.16.-</ecNumber>
    </recommendedName>
</protein>
<organism evidence="7 8">
    <name type="scientific">Agrocybe pediades</name>
    <dbReference type="NCBI Taxonomy" id="84607"/>
    <lineage>
        <taxon>Eukaryota</taxon>
        <taxon>Fungi</taxon>
        <taxon>Dikarya</taxon>
        <taxon>Basidiomycota</taxon>
        <taxon>Agaricomycotina</taxon>
        <taxon>Agaricomycetes</taxon>
        <taxon>Agaricomycetidae</taxon>
        <taxon>Agaricales</taxon>
        <taxon>Agaricineae</taxon>
        <taxon>Strophariaceae</taxon>
        <taxon>Agrocybe</taxon>
    </lineage>
</organism>
<evidence type="ECO:0000256" key="5">
    <source>
        <dbReference type="ARBA" id="ARBA00023180"/>
    </source>
</evidence>
<evidence type="ECO:0000313" key="7">
    <source>
        <dbReference type="EMBL" id="KAF4614949.1"/>
    </source>
</evidence>
<evidence type="ECO:0000256" key="1">
    <source>
        <dbReference type="ARBA" id="ARBA00009431"/>
    </source>
</evidence>
<dbReference type="Gene3D" id="3.40.50.1820">
    <property type="entry name" value="alpha/beta hydrolase"/>
    <property type="match status" value="2"/>
</dbReference>
<dbReference type="PRINTS" id="PR00724">
    <property type="entry name" value="CRBOXYPTASEC"/>
</dbReference>
<dbReference type="SUPFAM" id="SSF53474">
    <property type="entry name" value="alpha/beta-Hydrolases"/>
    <property type="match status" value="2"/>
</dbReference>
<comment type="caution">
    <text evidence="7">The sequence shown here is derived from an EMBL/GenBank/DDBJ whole genome shotgun (WGS) entry which is preliminary data.</text>
</comment>
<reference evidence="7 8" key="1">
    <citation type="submission" date="2019-12" db="EMBL/GenBank/DDBJ databases">
        <authorList>
            <person name="Floudas D."/>
            <person name="Bentzer J."/>
            <person name="Ahren D."/>
            <person name="Johansson T."/>
            <person name="Persson P."/>
            <person name="Tunlid A."/>
        </authorList>
    </citation>
    <scope>NUCLEOTIDE SEQUENCE [LARGE SCALE GENOMIC DNA]</scope>
    <source>
        <strain evidence="7 8">CBS 102.39</strain>
    </source>
</reference>
<name>A0A8H4QQ59_9AGAR</name>
<evidence type="ECO:0000313" key="8">
    <source>
        <dbReference type="Proteomes" id="UP000521872"/>
    </source>
</evidence>
<feature type="chain" id="PRO_5034873006" description="Carboxypeptidase" evidence="6">
    <location>
        <begin position="22"/>
        <end position="616"/>
    </location>
</feature>
<keyword evidence="5" id="KW-0325">Glycoprotein</keyword>
<dbReference type="Pfam" id="PF00450">
    <property type="entry name" value="Peptidase_S10"/>
    <property type="match status" value="2"/>
</dbReference>
<accession>A0A8H4QQ59</accession>
<evidence type="ECO:0000256" key="6">
    <source>
        <dbReference type="RuleBase" id="RU361156"/>
    </source>
</evidence>
<dbReference type="PROSITE" id="PS00131">
    <property type="entry name" value="CARBOXYPEPT_SER_SER"/>
    <property type="match status" value="1"/>
</dbReference>
<keyword evidence="2 6" id="KW-0121">Carboxypeptidase</keyword>
<dbReference type="AlphaFoldDB" id="A0A8H4QQ59"/>
<gene>
    <name evidence="7" type="ORF">D9613_003325</name>
</gene>
<keyword evidence="8" id="KW-1185">Reference proteome</keyword>
<dbReference type="PANTHER" id="PTHR11802:SF452">
    <property type="entry name" value="CARBOXYPEPTIDASE"/>
    <property type="match status" value="1"/>
</dbReference>